<dbReference type="InterPro" id="IPR019533">
    <property type="entry name" value="Peptidase_S26"/>
</dbReference>
<dbReference type="PANTHER" id="PTHR10806">
    <property type="entry name" value="SIGNAL PEPTIDASE COMPLEX CATALYTIC SUBUNIT SEC11"/>
    <property type="match status" value="1"/>
</dbReference>
<protein>
    <recommendedName>
        <fullName evidence="5">Signal peptidase I</fullName>
        <ecNumber evidence="5">3.4.21.89</ecNumber>
    </recommendedName>
</protein>
<dbReference type="NCBIfam" id="NF046067">
    <property type="entry name" value="SigPepSipWBacil"/>
    <property type="match status" value="1"/>
</dbReference>
<keyword evidence="2 6" id="KW-0812">Transmembrane</keyword>
<dbReference type="NCBIfam" id="TIGR02228">
    <property type="entry name" value="sigpep_I_arch"/>
    <property type="match status" value="1"/>
</dbReference>
<evidence type="ECO:0000256" key="4">
    <source>
        <dbReference type="ARBA" id="ARBA00023136"/>
    </source>
</evidence>
<evidence type="ECO:0000313" key="7">
    <source>
        <dbReference type="EMBL" id="BAB05849.1"/>
    </source>
</evidence>
<comment type="subcellular location">
    <subcellularLocation>
        <location evidence="1">Membrane</location>
    </subcellularLocation>
</comment>
<dbReference type="AlphaFoldDB" id="Q9KB06"/>
<evidence type="ECO:0000256" key="3">
    <source>
        <dbReference type="ARBA" id="ARBA00022989"/>
    </source>
</evidence>
<dbReference type="PIR" id="B83916">
    <property type="entry name" value="B83916"/>
</dbReference>
<dbReference type="GO" id="GO:0009003">
    <property type="term" value="F:signal peptidase activity"/>
    <property type="evidence" value="ECO:0007669"/>
    <property type="project" value="UniProtKB-EC"/>
</dbReference>
<dbReference type="HOGENOM" id="CLU_089996_2_2_9"/>
<dbReference type="CDD" id="cd06530">
    <property type="entry name" value="S26_SPase_I"/>
    <property type="match status" value="1"/>
</dbReference>
<dbReference type="GO" id="GO:0004252">
    <property type="term" value="F:serine-type endopeptidase activity"/>
    <property type="evidence" value="ECO:0007669"/>
    <property type="project" value="UniProtKB-UniRule"/>
</dbReference>
<evidence type="ECO:0000313" key="8">
    <source>
        <dbReference type="Proteomes" id="UP000001258"/>
    </source>
</evidence>
<dbReference type="EC" id="3.4.21.89" evidence="5"/>
<evidence type="ECO:0000256" key="5">
    <source>
        <dbReference type="NCBIfam" id="TIGR02228"/>
    </source>
</evidence>
<dbReference type="SUPFAM" id="SSF51306">
    <property type="entry name" value="LexA/Signal peptidase"/>
    <property type="match status" value="1"/>
</dbReference>
<dbReference type="EMBL" id="BA000004">
    <property type="protein sequence ID" value="BAB05849.1"/>
    <property type="molecule type" value="Genomic_DNA"/>
</dbReference>
<dbReference type="MEROPS" id="S26.011"/>
<sequence length="191" mass="20737">MPMKILKIISKSMTFLLFLLMISVAMLSIISHASGGKPTVFGHQLNVVLSGSMEPAFHTGSIIAVKQVEGNGTGFQAGDVITFLKEDNTLVTHRIVEVLQNGDHVQYVTKGDNNDAADLEPVLAANVVGEYTGFTVPYLGYILTFATTKEGTALLMIVPGVLLILYSIITLWRAIGTLEKRQEQKQVDQTS</sequence>
<gene>
    <name evidence="7" type="primary">sipW</name>
</gene>
<keyword evidence="8" id="KW-1185">Reference proteome</keyword>
<keyword evidence="3 6" id="KW-1133">Transmembrane helix</keyword>
<dbReference type="GO" id="GO:0006465">
    <property type="term" value="P:signal peptide processing"/>
    <property type="evidence" value="ECO:0007669"/>
    <property type="project" value="UniProtKB-UniRule"/>
</dbReference>
<dbReference type="InterPro" id="IPR001733">
    <property type="entry name" value="Peptidase_S26B"/>
</dbReference>
<keyword evidence="4 6" id="KW-0472">Membrane</keyword>
<evidence type="ECO:0000256" key="6">
    <source>
        <dbReference type="SAM" id="Phobius"/>
    </source>
</evidence>
<dbReference type="PANTHER" id="PTHR10806:SF6">
    <property type="entry name" value="SIGNAL PEPTIDASE COMPLEX CATALYTIC SUBUNIT SEC11"/>
    <property type="match status" value="1"/>
</dbReference>
<dbReference type="GO" id="GO:0016020">
    <property type="term" value="C:membrane"/>
    <property type="evidence" value="ECO:0007669"/>
    <property type="project" value="UniProtKB-SubCell"/>
</dbReference>
<name>Q9KB06_HALH5</name>
<dbReference type="Gene3D" id="2.10.109.10">
    <property type="entry name" value="Umud Fragment, subunit A"/>
    <property type="match status" value="1"/>
</dbReference>
<dbReference type="PRINTS" id="PR00728">
    <property type="entry name" value="SIGNALPTASE"/>
</dbReference>
<dbReference type="eggNOG" id="COG0681">
    <property type="taxonomic scope" value="Bacteria"/>
</dbReference>
<dbReference type="STRING" id="272558.gene:10728028"/>
<dbReference type="InterPro" id="IPR036286">
    <property type="entry name" value="LexA/Signal_pep-like_sf"/>
</dbReference>
<feature type="transmembrane region" description="Helical" evidence="6">
    <location>
        <begin position="153"/>
        <end position="175"/>
    </location>
</feature>
<dbReference type="Proteomes" id="UP000001258">
    <property type="component" value="Chromosome"/>
</dbReference>
<proteinExistence type="predicted"/>
<organism evidence="7 8">
    <name type="scientific">Halalkalibacterium halodurans (strain ATCC BAA-125 / DSM 18197 / FERM 7344 / JCM 9153 / C-125)</name>
    <name type="common">Bacillus halodurans</name>
    <dbReference type="NCBI Taxonomy" id="272558"/>
    <lineage>
        <taxon>Bacteria</taxon>
        <taxon>Bacillati</taxon>
        <taxon>Bacillota</taxon>
        <taxon>Bacilli</taxon>
        <taxon>Bacillales</taxon>
        <taxon>Bacillaceae</taxon>
        <taxon>Halalkalibacterium (ex Joshi et al. 2022)</taxon>
    </lineage>
</organism>
<evidence type="ECO:0000256" key="1">
    <source>
        <dbReference type="ARBA" id="ARBA00004370"/>
    </source>
</evidence>
<dbReference type="KEGG" id="bha:BH2130"/>
<reference evidence="7 8" key="1">
    <citation type="journal article" date="2000" name="Nucleic Acids Res.">
        <title>Complete genome sequence of the alkaliphilic bacterium Bacillus halodurans and genomic sequence comparison with Bacillus subtilis.</title>
        <authorList>
            <person name="Takami H."/>
            <person name="Nakasone K."/>
            <person name="Takaki Y."/>
            <person name="Maeno G."/>
            <person name="Sasaki R."/>
            <person name="Masui N."/>
            <person name="Fuji F."/>
            <person name="Hirama C."/>
            <person name="Nakamura Y."/>
            <person name="Ogasawara N."/>
            <person name="Kuhara S."/>
            <person name="Horikoshi K."/>
        </authorList>
    </citation>
    <scope>NUCLEOTIDE SEQUENCE [LARGE SCALE GENOMIC DNA]</scope>
    <source>
        <strain evidence="8">ATCC BAA-125 / DSM 18197 / FERM 7344 / JCM 9153 / C-125</strain>
    </source>
</reference>
<evidence type="ECO:0000256" key="2">
    <source>
        <dbReference type="ARBA" id="ARBA00022692"/>
    </source>
</evidence>
<accession>Q9KB06</accession>